<organism evidence="2 3">
    <name type="scientific">Paramecium octaurelia</name>
    <dbReference type="NCBI Taxonomy" id="43137"/>
    <lineage>
        <taxon>Eukaryota</taxon>
        <taxon>Sar</taxon>
        <taxon>Alveolata</taxon>
        <taxon>Ciliophora</taxon>
        <taxon>Intramacronucleata</taxon>
        <taxon>Oligohymenophorea</taxon>
        <taxon>Peniculida</taxon>
        <taxon>Parameciidae</taxon>
        <taxon>Paramecium</taxon>
    </lineage>
</organism>
<evidence type="ECO:0000256" key="1">
    <source>
        <dbReference type="SAM" id="MobiDB-lite"/>
    </source>
</evidence>
<feature type="compositionally biased region" description="Polar residues" evidence="1">
    <location>
        <begin position="158"/>
        <end position="167"/>
    </location>
</feature>
<feature type="region of interest" description="Disordered" evidence="1">
    <location>
        <begin position="147"/>
        <end position="167"/>
    </location>
</feature>
<protein>
    <submittedName>
        <fullName evidence="2">Uncharacterized protein</fullName>
    </submittedName>
</protein>
<dbReference type="AlphaFoldDB" id="A0A8S1YJV7"/>
<dbReference type="OMA" id="PIAMHIE"/>
<sequence length="289" mass="34436">MTALKWFKISFWPSCNMNLFYCRLVLFICNGQIKKIGIKKQQILLCMAYSNQYIHTEKFKFVSQTYISDQFQLQNYIINYYLQLMNSLVKERDQSEIMILNNLEVQSQIKSSIFQSKLQQSIQNIRQLSKPIAMHIEPHILPLHKPNQETPIKKSQHQKLSSDGHTTLTKGTQVENQADSTQKLVQNQFDFSYSYRKQDSQMRKSTDYQRIFEHYHHSTIVQMISSYEECFNILVESNEAQLLRIPTNLILAILREREELQHQCVMLRRKLYQLDRASEQYERVQQQHA</sequence>
<evidence type="ECO:0000313" key="2">
    <source>
        <dbReference type="EMBL" id="CAD8213701.1"/>
    </source>
</evidence>
<dbReference type="Proteomes" id="UP000683925">
    <property type="component" value="Unassembled WGS sequence"/>
</dbReference>
<accession>A0A8S1YJV7</accession>
<dbReference type="OrthoDB" id="309122at2759"/>
<comment type="caution">
    <text evidence="2">The sequence shown here is derived from an EMBL/GenBank/DDBJ whole genome shotgun (WGS) entry which is preliminary data.</text>
</comment>
<gene>
    <name evidence="2" type="ORF">POCTA_138.1.T1630025</name>
</gene>
<evidence type="ECO:0000313" key="3">
    <source>
        <dbReference type="Proteomes" id="UP000683925"/>
    </source>
</evidence>
<name>A0A8S1YJV7_PAROT</name>
<dbReference type="EMBL" id="CAJJDP010000166">
    <property type="protein sequence ID" value="CAD8213701.1"/>
    <property type="molecule type" value="Genomic_DNA"/>
</dbReference>
<keyword evidence="3" id="KW-1185">Reference proteome</keyword>
<reference evidence="2" key="1">
    <citation type="submission" date="2021-01" db="EMBL/GenBank/DDBJ databases">
        <authorList>
            <consortium name="Genoscope - CEA"/>
            <person name="William W."/>
        </authorList>
    </citation>
    <scope>NUCLEOTIDE SEQUENCE</scope>
</reference>
<proteinExistence type="predicted"/>